<organism evidence="2 3">
    <name type="scientific">Reichenbachiella faecimaris</name>
    <dbReference type="NCBI Taxonomy" id="692418"/>
    <lineage>
        <taxon>Bacteria</taxon>
        <taxon>Pseudomonadati</taxon>
        <taxon>Bacteroidota</taxon>
        <taxon>Cytophagia</taxon>
        <taxon>Cytophagales</taxon>
        <taxon>Reichenbachiellaceae</taxon>
        <taxon>Reichenbachiella</taxon>
    </lineage>
</organism>
<keyword evidence="1" id="KW-0812">Transmembrane</keyword>
<dbReference type="AlphaFoldDB" id="A0A1W2G548"/>
<accession>A0A1W2G548</accession>
<dbReference type="RefSeq" id="WP_084370386.1">
    <property type="nucleotide sequence ID" value="NZ_FWYF01000001.1"/>
</dbReference>
<reference evidence="2 3" key="1">
    <citation type="submission" date="2017-04" db="EMBL/GenBank/DDBJ databases">
        <authorList>
            <person name="Afonso C.L."/>
            <person name="Miller P.J."/>
            <person name="Scott M.A."/>
            <person name="Spackman E."/>
            <person name="Goraichik I."/>
            <person name="Dimitrov K.M."/>
            <person name="Suarez D.L."/>
            <person name="Swayne D.E."/>
        </authorList>
    </citation>
    <scope>NUCLEOTIDE SEQUENCE [LARGE SCALE GENOMIC DNA]</scope>
    <source>
        <strain evidence="2 3">DSM 26133</strain>
    </source>
</reference>
<evidence type="ECO:0000313" key="2">
    <source>
        <dbReference type="EMBL" id="SMD31654.1"/>
    </source>
</evidence>
<gene>
    <name evidence="2" type="ORF">SAMN04488029_0017</name>
</gene>
<keyword evidence="3" id="KW-1185">Reference proteome</keyword>
<proteinExistence type="predicted"/>
<keyword evidence="1" id="KW-1133">Transmembrane helix</keyword>
<evidence type="ECO:0000313" key="3">
    <source>
        <dbReference type="Proteomes" id="UP000192472"/>
    </source>
</evidence>
<keyword evidence="1" id="KW-0472">Membrane</keyword>
<protein>
    <submittedName>
        <fullName evidence="2">Uncharacterized protein</fullName>
    </submittedName>
</protein>
<feature type="transmembrane region" description="Helical" evidence="1">
    <location>
        <begin position="7"/>
        <end position="25"/>
    </location>
</feature>
<name>A0A1W2G548_REIFA</name>
<evidence type="ECO:0000256" key="1">
    <source>
        <dbReference type="SAM" id="Phobius"/>
    </source>
</evidence>
<dbReference type="Proteomes" id="UP000192472">
    <property type="component" value="Unassembled WGS sequence"/>
</dbReference>
<dbReference type="EMBL" id="FWYF01000001">
    <property type="protein sequence ID" value="SMD31654.1"/>
    <property type="molecule type" value="Genomic_DNA"/>
</dbReference>
<sequence>MMKNNTIAIWSIVLICVSMFLLSQFSKTYYKSNLSEWLSTAPIFFLSKAQLEFNRHHIYDATEMLQKATHAMQSIERYSTPDANSYVDKSIFELQKLTVLISQENISETELNQAYFRCINSVAYAELRISEKEFLEGQYLKPLGLMNTVLILLNKSITYIKDENSAYLLKEKSIIKHVHHLIDQIEKTGKLDAVDYEKVNQEIRDLLDSFELEYY</sequence>
<dbReference type="STRING" id="692418.SAMN04488029_0017"/>